<keyword evidence="6" id="KW-0029">Amino-acid transport</keyword>
<feature type="transmembrane region" description="Helical" evidence="10">
    <location>
        <begin position="135"/>
        <end position="159"/>
    </location>
</feature>
<evidence type="ECO:0000256" key="7">
    <source>
        <dbReference type="ARBA" id="ARBA00022989"/>
    </source>
</evidence>
<keyword evidence="5 10" id="KW-0812">Transmembrane</keyword>
<dbReference type="Pfam" id="PF02653">
    <property type="entry name" value="BPD_transp_2"/>
    <property type="match status" value="1"/>
</dbReference>
<dbReference type="Proteomes" id="UP001241603">
    <property type="component" value="Unassembled WGS sequence"/>
</dbReference>
<keyword evidence="3" id="KW-1003">Cell membrane</keyword>
<protein>
    <submittedName>
        <fullName evidence="11">Branched-subunit amino acid ABC-type transport system permease component</fullName>
    </submittedName>
</protein>
<evidence type="ECO:0000256" key="2">
    <source>
        <dbReference type="ARBA" id="ARBA00022448"/>
    </source>
</evidence>
<keyword evidence="2" id="KW-0813">Transport</keyword>
<gene>
    <name evidence="11" type="ORF">QO014_000312</name>
</gene>
<dbReference type="PANTHER" id="PTHR11795:SF371">
    <property type="entry name" value="HIGH-AFFINITY BRANCHED-CHAIN AMINO ACID TRANSPORT SYSTEM PERMEASE PROTEIN LIVH"/>
    <property type="match status" value="1"/>
</dbReference>
<feature type="transmembrane region" description="Helical" evidence="10">
    <location>
        <begin position="92"/>
        <end position="115"/>
    </location>
</feature>
<keyword evidence="12" id="KW-1185">Reference proteome</keyword>
<feature type="transmembrane region" description="Helical" evidence="10">
    <location>
        <begin position="12"/>
        <end position="31"/>
    </location>
</feature>
<feature type="transmembrane region" description="Helical" evidence="10">
    <location>
        <begin position="191"/>
        <end position="210"/>
    </location>
</feature>
<evidence type="ECO:0000256" key="8">
    <source>
        <dbReference type="ARBA" id="ARBA00023136"/>
    </source>
</evidence>
<comment type="subcellular location">
    <subcellularLocation>
        <location evidence="1">Cell membrane</location>
        <topology evidence="1">Multi-pass membrane protein</topology>
    </subcellularLocation>
</comment>
<evidence type="ECO:0000256" key="6">
    <source>
        <dbReference type="ARBA" id="ARBA00022970"/>
    </source>
</evidence>
<dbReference type="RefSeq" id="WP_266346894.1">
    <property type="nucleotide sequence ID" value="NZ_JAPKNG010000001.1"/>
</dbReference>
<accession>A0ABU0H1M8</accession>
<feature type="transmembrane region" description="Helical" evidence="10">
    <location>
        <begin position="66"/>
        <end position="85"/>
    </location>
</feature>
<keyword evidence="4" id="KW-0997">Cell inner membrane</keyword>
<feature type="transmembrane region" description="Helical" evidence="10">
    <location>
        <begin position="43"/>
        <end position="60"/>
    </location>
</feature>
<dbReference type="PANTHER" id="PTHR11795">
    <property type="entry name" value="BRANCHED-CHAIN AMINO ACID TRANSPORT SYSTEM PERMEASE PROTEIN LIVH"/>
    <property type="match status" value="1"/>
</dbReference>
<keyword evidence="7 10" id="KW-1133">Transmembrane helix</keyword>
<feature type="transmembrane region" description="Helical" evidence="10">
    <location>
        <begin position="222"/>
        <end position="251"/>
    </location>
</feature>
<proteinExistence type="inferred from homology"/>
<feature type="transmembrane region" description="Helical" evidence="10">
    <location>
        <begin position="271"/>
        <end position="289"/>
    </location>
</feature>
<evidence type="ECO:0000256" key="5">
    <source>
        <dbReference type="ARBA" id="ARBA00022692"/>
    </source>
</evidence>
<reference evidence="11 12" key="1">
    <citation type="submission" date="2023-07" db="EMBL/GenBank/DDBJ databases">
        <title>Genomic Encyclopedia of Type Strains, Phase IV (KMG-IV): sequencing the most valuable type-strain genomes for metagenomic binning, comparative biology and taxonomic classification.</title>
        <authorList>
            <person name="Goeker M."/>
        </authorList>
    </citation>
    <scope>NUCLEOTIDE SEQUENCE [LARGE SCALE GENOMIC DNA]</scope>
    <source>
        <strain evidence="11 12">B6-8</strain>
    </source>
</reference>
<comment type="caution">
    <text evidence="11">The sequence shown here is derived from an EMBL/GenBank/DDBJ whole genome shotgun (WGS) entry which is preliminary data.</text>
</comment>
<evidence type="ECO:0000256" key="1">
    <source>
        <dbReference type="ARBA" id="ARBA00004651"/>
    </source>
</evidence>
<dbReference type="CDD" id="cd06582">
    <property type="entry name" value="TM_PBP1_LivH_like"/>
    <property type="match status" value="1"/>
</dbReference>
<evidence type="ECO:0000256" key="4">
    <source>
        <dbReference type="ARBA" id="ARBA00022519"/>
    </source>
</evidence>
<name>A0ABU0H1M8_9HYPH</name>
<organism evidence="11 12">
    <name type="scientific">Kaistia dalseonensis</name>
    <dbReference type="NCBI Taxonomy" id="410840"/>
    <lineage>
        <taxon>Bacteria</taxon>
        <taxon>Pseudomonadati</taxon>
        <taxon>Pseudomonadota</taxon>
        <taxon>Alphaproteobacteria</taxon>
        <taxon>Hyphomicrobiales</taxon>
        <taxon>Kaistiaceae</taxon>
        <taxon>Kaistia</taxon>
    </lineage>
</organism>
<keyword evidence="8 10" id="KW-0472">Membrane</keyword>
<evidence type="ECO:0000313" key="12">
    <source>
        <dbReference type="Proteomes" id="UP001241603"/>
    </source>
</evidence>
<dbReference type="InterPro" id="IPR001851">
    <property type="entry name" value="ABC_transp_permease"/>
</dbReference>
<evidence type="ECO:0000256" key="3">
    <source>
        <dbReference type="ARBA" id="ARBA00022475"/>
    </source>
</evidence>
<evidence type="ECO:0000256" key="9">
    <source>
        <dbReference type="ARBA" id="ARBA00037998"/>
    </source>
</evidence>
<dbReference type="InterPro" id="IPR052157">
    <property type="entry name" value="BCAA_transport_permease"/>
</dbReference>
<comment type="similarity">
    <text evidence="9">Belongs to the binding-protein-dependent transport system permease family. LivHM subfamily.</text>
</comment>
<evidence type="ECO:0000256" key="10">
    <source>
        <dbReference type="SAM" id="Phobius"/>
    </source>
</evidence>
<evidence type="ECO:0000313" key="11">
    <source>
        <dbReference type="EMBL" id="MDQ0435942.1"/>
    </source>
</evidence>
<sequence>MLQQLAQLTINGLITGTILGLTGVGLTLVFGIQRLANFAYGEYLTTAAYIAFIANVVFGLDLVSSALLAMAGGALLALLLHFLVLKPLRGRGLVAMSLITVGLGMMLRNVIFLVAGPQIRSLDIDQTRVFDLGLIRISPGQALAIGIAIVVAPAVALFLSRTTIGKSMRAVADNRDLAAVTGIDVERIGTYVWLLAGALAGIGGVMLAIVQGTFNPNLGTQILFLIFTTIVLGGIGNAYGALIGGVVLGLVMELSTWEGFAGGLEPRFKSVLAFVVLILLLLYRPQGLFGKERVL</sequence>
<dbReference type="EMBL" id="JAUSVO010000001">
    <property type="protein sequence ID" value="MDQ0435942.1"/>
    <property type="molecule type" value="Genomic_DNA"/>
</dbReference>